<proteinExistence type="predicted"/>
<gene>
    <name evidence="3" type="ORF">MAR_030615</name>
</gene>
<evidence type="ECO:0000256" key="2">
    <source>
        <dbReference type="SAM" id="SignalP"/>
    </source>
</evidence>
<feature type="region of interest" description="Disordered" evidence="1">
    <location>
        <begin position="25"/>
        <end position="48"/>
    </location>
</feature>
<feature type="non-terminal residue" evidence="3">
    <location>
        <position position="1"/>
    </location>
</feature>
<reference evidence="3" key="1">
    <citation type="submission" date="2022-11" db="EMBL/GenBank/DDBJ databases">
        <title>Centuries of genome instability and evolution in soft-shell clam transmissible cancer (bioRxiv).</title>
        <authorList>
            <person name="Hart S.F.M."/>
            <person name="Yonemitsu M.A."/>
            <person name="Giersch R.M."/>
            <person name="Beal B.F."/>
            <person name="Arriagada G."/>
            <person name="Davis B.W."/>
            <person name="Ostrander E.A."/>
            <person name="Goff S.P."/>
            <person name="Metzger M.J."/>
        </authorList>
    </citation>
    <scope>NUCLEOTIDE SEQUENCE</scope>
    <source>
        <strain evidence="3">MELC-2E11</strain>
        <tissue evidence="3">Siphon/mantle</tissue>
    </source>
</reference>
<keyword evidence="2" id="KW-0732">Signal</keyword>
<feature type="non-terminal residue" evidence="3">
    <location>
        <position position="244"/>
    </location>
</feature>
<keyword evidence="4" id="KW-1185">Reference proteome</keyword>
<accession>A0ABY7F4N8</accession>
<organism evidence="3 4">
    <name type="scientific">Mya arenaria</name>
    <name type="common">Soft-shell clam</name>
    <dbReference type="NCBI Taxonomy" id="6604"/>
    <lineage>
        <taxon>Eukaryota</taxon>
        <taxon>Metazoa</taxon>
        <taxon>Spiralia</taxon>
        <taxon>Lophotrochozoa</taxon>
        <taxon>Mollusca</taxon>
        <taxon>Bivalvia</taxon>
        <taxon>Autobranchia</taxon>
        <taxon>Heteroconchia</taxon>
        <taxon>Euheterodonta</taxon>
        <taxon>Imparidentia</taxon>
        <taxon>Neoheterodontei</taxon>
        <taxon>Myida</taxon>
        <taxon>Myoidea</taxon>
        <taxon>Myidae</taxon>
        <taxon>Mya</taxon>
    </lineage>
</organism>
<sequence length="244" mass="27606">QKGLSLAIRIALFYLLCAQCVEPNPGPPKVNPGTNTTKEDEPVEPLPKNPELMRKVSLKMSDVMADIGVTQEMFCAMYNTVEGKEGLESKADGIHSLRLKQLPAEIMDTKSFIMSEKIPNRWFKEILKIQCCFLGSVWASFHIANKWAFPDDINIPYAVSLDADLTSCRLKFASMLYRSRQYTLAEQVLAHVESLLHPNVWQWCGCQGRPEIKPTNELVEMIRNLPDIGMIDQDGLPMIEVNEH</sequence>
<name>A0ABY7F4N8_MYAAR</name>
<protein>
    <submittedName>
        <fullName evidence="3">Uncharacterized protein</fullName>
    </submittedName>
</protein>
<dbReference type="Proteomes" id="UP001164746">
    <property type="component" value="Chromosome 10"/>
</dbReference>
<evidence type="ECO:0000313" key="4">
    <source>
        <dbReference type="Proteomes" id="UP001164746"/>
    </source>
</evidence>
<feature type="signal peptide" evidence="2">
    <location>
        <begin position="1"/>
        <end position="23"/>
    </location>
</feature>
<dbReference type="EMBL" id="CP111021">
    <property type="protein sequence ID" value="WAR16021.1"/>
    <property type="molecule type" value="Genomic_DNA"/>
</dbReference>
<evidence type="ECO:0000313" key="3">
    <source>
        <dbReference type="EMBL" id="WAR16021.1"/>
    </source>
</evidence>
<evidence type="ECO:0000256" key="1">
    <source>
        <dbReference type="SAM" id="MobiDB-lite"/>
    </source>
</evidence>
<feature type="chain" id="PRO_5045818956" evidence="2">
    <location>
        <begin position="24"/>
        <end position="244"/>
    </location>
</feature>